<sequence>MSSCTYRFIPSSLIDLPEQRDYELVMRQEPQRAKMSVINERDRRPIEPPPILQVHLLHCSPDDTKKSLQCPFYFMVANIMPADSDELLSTQDYLAGSTVSSLYRLRDIDDSDGGFFVFGDLYCKKQGHYRLQFSLFEIVEGNVQNRQTIVSEPFRTHMPKHYPGPVEATFLSRAFSDQGVKMRIRKEHRLNSNGATRKRKLEVQALVESQSRPLKATVRPLSPPMMTPHRHTHPVRIAPASSTLYHPIDTTRKYTSPPPSLPSNCSNTTTTCVDDFPITLLDEYHLQSTTTTSCASSVSSSPSYHHDYSYSHPTTPPPHDHYSPSLQHHVWGESLPPLKAVMSGYSARSTALVLPCPFSS</sequence>
<gene>
    <name evidence="7" type="primary">ABSGL_11238.1 scaffold 12295</name>
</gene>
<dbReference type="PANTHER" id="PTHR33572">
    <property type="entry name" value="SPORE DEVELOPMENT REGULATOR VOSA"/>
    <property type="match status" value="1"/>
</dbReference>
<feature type="region of interest" description="Disordered" evidence="5">
    <location>
        <begin position="305"/>
        <end position="325"/>
    </location>
</feature>
<dbReference type="InterPro" id="IPR037525">
    <property type="entry name" value="Velvet_dom"/>
</dbReference>
<dbReference type="InterPro" id="IPR038491">
    <property type="entry name" value="Velvet_dom_sf"/>
</dbReference>
<evidence type="ECO:0000259" key="6">
    <source>
        <dbReference type="PROSITE" id="PS51821"/>
    </source>
</evidence>
<dbReference type="EMBL" id="LT554468">
    <property type="protein sequence ID" value="SAM05363.1"/>
    <property type="molecule type" value="Genomic_DNA"/>
</dbReference>
<accession>A0A163K987</accession>
<evidence type="ECO:0000256" key="1">
    <source>
        <dbReference type="ARBA" id="ARBA00004123"/>
    </source>
</evidence>
<evidence type="ECO:0000256" key="2">
    <source>
        <dbReference type="ARBA" id="ARBA00023015"/>
    </source>
</evidence>
<evidence type="ECO:0000256" key="4">
    <source>
        <dbReference type="ARBA" id="ARBA00023242"/>
    </source>
</evidence>
<evidence type="ECO:0000256" key="3">
    <source>
        <dbReference type="ARBA" id="ARBA00023163"/>
    </source>
</evidence>
<dbReference type="AlphaFoldDB" id="A0A163K987"/>
<dbReference type="PANTHER" id="PTHR33572:SF18">
    <property type="entry name" value="SPORE DEVELOPMENT REGULATOR VOSA"/>
    <property type="match status" value="1"/>
</dbReference>
<dbReference type="Pfam" id="PF11754">
    <property type="entry name" value="Velvet"/>
    <property type="match status" value="2"/>
</dbReference>
<comment type="subcellular location">
    <subcellularLocation>
        <location evidence="1">Nucleus</location>
    </subcellularLocation>
</comment>
<evidence type="ECO:0000313" key="7">
    <source>
        <dbReference type="EMBL" id="SAM05363.1"/>
    </source>
</evidence>
<evidence type="ECO:0000256" key="5">
    <source>
        <dbReference type="SAM" id="MobiDB-lite"/>
    </source>
</evidence>
<proteinExistence type="predicted"/>
<keyword evidence="8" id="KW-1185">Reference proteome</keyword>
<protein>
    <recommendedName>
        <fullName evidence="6">Velvet domain-containing protein</fullName>
    </recommendedName>
</protein>
<keyword evidence="3" id="KW-0804">Transcription</keyword>
<keyword evidence="4" id="KW-0539">Nucleus</keyword>
<name>A0A163K987_ABSGL</name>
<dbReference type="PROSITE" id="PS51821">
    <property type="entry name" value="VELVET"/>
    <property type="match status" value="1"/>
</dbReference>
<dbReference type="InterPro" id="IPR021740">
    <property type="entry name" value="Velvet"/>
</dbReference>
<dbReference type="Gene3D" id="2.60.40.3960">
    <property type="entry name" value="Velvet domain"/>
    <property type="match status" value="1"/>
</dbReference>
<feature type="domain" description="Velvet" evidence="6">
    <location>
        <begin position="17"/>
        <end position="185"/>
    </location>
</feature>
<dbReference type="InParanoid" id="A0A163K987"/>
<dbReference type="GO" id="GO:0005634">
    <property type="term" value="C:nucleus"/>
    <property type="evidence" value="ECO:0007669"/>
    <property type="project" value="UniProtKB-SubCell"/>
</dbReference>
<dbReference type="OrthoDB" id="5599552at2759"/>
<evidence type="ECO:0000313" key="8">
    <source>
        <dbReference type="Proteomes" id="UP000078561"/>
    </source>
</evidence>
<dbReference type="Proteomes" id="UP000078561">
    <property type="component" value="Unassembled WGS sequence"/>
</dbReference>
<reference evidence="7" key="1">
    <citation type="submission" date="2016-04" db="EMBL/GenBank/DDBJ databases">
        <authorList>
            <person name="Evans L.H."/>
            <person name="Alamgir A."/>
            <person name="Owens N."/>
            <person name="Weber N.D."/>
            <person name="Virtaneva K."/>
            <person name="Barbian K."/>
            <person name="Babar A."/>
            <person name="Rosenke K."/>
        </authorList>
    </citation>
    <scope>NUCLEOTIDE SEQUENCE [LARGE SCALE GENOMIC DNA]</scope>
    <source>
        <strain evidence="7">CBS 101.48</strain>
    </source>
</reference>
<dbReference type="OMA" id="FMVANIM"/>
<keyword evidence="2" id="KW-0805">Transcription regulation</keyword>
<dbReference type="STRING" id="4829.A0A163K987"/>
<organism evidence="7">
    <name type="scientific">Absidia glauca</name>
    <name type="common">Pin mould</name>
    <dbReference type="NCBI Taxonomy" id="4829"/>
    <lineage>
        <taxon>Eukaryota</taxon>
        <taxon>Fungi</taxon>
        <taxon>Fungi incertae sedis</taxon>
        <taxon>Mucoromycota</taxon>
        <taxon>Mucoromycotina</taxon>
        <taxon>Mucoromycetes</taxon>
        <taxon>Mucorales</taxon>
        <taxon>Cunninghamellaceae</taxon>
        <taxon>Absidia</taxon>
    </lineage>
</organism>